<dbReference type="EMBL" id="GL433836">
    <property type="protein sequence ID" value="EFN58990.1"/>
    <property type="molecule type" value="Genomic_DNA"/>
</dbReference>
<evidence type="ECO:0000313" key="18">
    <source>
        <dbReference type="Proteomes" id="UP000008141"/>
    </source>
</evidence>
<evidence type="ECO:0000313" key="17">
    <source>
        <dbReference type="EMBL" id="EFN58990.1"/>
    </source>
</evidence>
<dbReference type="HAMAP" id="MF_00079">
    <property type="entry name" value="HisG_Long"/>
    <property type="match status" value="1"/>
</dbReference>
<dbReference type="AlphaFoldDB" id="E1Z441"/>
<evidence type="ECO:0000259" key="15">
    <source>
        <dbReference type="Pfam" id="PF01634"/>
    </source>
</evidence>
<dbReference type="GO" id="GO:0003879">
    <property type="term" value="F:ATP phosphoribosyltransferase activity"/>
    <property type="evidence" value="ECO:0007669"/>
    <property type="project" value="UniProtKB-EC"/>
</dbReference>
<evidence type="ECO:0000256" key="8">
    <source>
        <dbReference type="ARBA" id="ARBA00022679"/>
    </source>
</evidence>
<dbReference type="InterPro" id="IPR011322">
    <property type="entry name" value="N-reg_PII-like_a/b"/>
</dbReference>
<evidence type="ECO:0000256" key="5">
    <source>
        <dbReference type="ARBA" id="ARBA00022490"/>
    </source>
</evidence>
<dbReference type="Proteomes" id="UP000008141">
    <property type="component" value="Unassembled WGS sequence"/>
</dbReference>
<comment type="pathway">
    <text evidence="3">Amino-acid biosynthesis; L-histidine biosynthesis; L-histidine from 5-phospho-alpha-D-ribose 1-diphosphate: step 1/9.</text>
</comment>
<dbReference type="InterPro" id="IPR020621">
    <property type="entry name" value="ATP-PRT_HisG_long"/>
</dbReference>
<organism evidence="18">
    <name type="scientific">Chlorella variabilis</name>
    <name type="common">Green alga</name>
    <dbReference type="NCBI Taxonomy" id="554065"/>
    <lineage>
        <taxon>Eukaryota</taxon>
        <taxon>Viridiplantae</taxon>
        <taxon>Chlorophyta</taxon>
        <taxon>core chlorophytes</taxon>
        <taxon>Trebouxiophyceae</taxon>
        <taxon>Chlorellales</taxon>
        <taxon>Chlorellaceae</taxon>
        <taxon>Chlorella clade</taxon>
        <taxon>Chlorella</taxon>
    </lineage>
</organism>
<dbReference type="SUPFAM" id="SSF54913">
    <property type="entry name" value="GlnB-like"/>
    <property type="match status" value="1"/>
</dbReference>
<keyword evidence="18" id="KW-1185">Reference proteome</keyword>
<evidence type="ECO:0000259" key="16">
    <source>
        <dbReference type="Pfam" id="PF08029"/>
    </source>
</evidence>
<accession>E1Z441</accession>
<dbReference type="Gene3D" id="3.40.190.10">
    <property type="entry name" value="Periplasmic binding protein-like II"/>
    <property type="match status" value="2"/>
</dbReference>
<feature type="domain" description="Histidine biosynthesis HisG C-terminal" evidence="16">
    <location>
        <begin position="290"/>
        <end position="359"/>
    </location>
</feature>
<sequence>MIMQQVSSSSLFGSGQRQLVAAPRSLRRSSRMGSAPRCQAPQPTPRRLPLPPAAAMVEAPLAPPETKQNDSEQALVRFGFPKGSLQKSTEDLFARAGFKVKISERGYFPKCDDPQLQMVLFRSQEISRYVEDGVLDAGICGYDWIVENGADVVEVCELPYSKATSKPACWVLAVPESSPVQQPEDLAGTIVASELVNTTRRFFDERGIAVKKVEYSWGATEVKASLPGVGGIVDITETGSSLKANNLRVVSTILASATRLVANKAAWADPAKRTKIEDVALLLQGAIVGKEKVGLKMNLHRDQLEEVSKLLPSERSPTISQLVDSGFVAVEVIVDKSQARDLIPTCKRLGATGIVVYNVDVIIH</sequence>
<evidence type="ECO:0000256" key="2">
    <source>
        <dbReference type="ARBA" id="ARBA00004496"/>
    </source>
</evidence>
<evidence type="ECO:0000256" key="1">
    <source>
        <dbReference type="ARBA" id="ARBA00000915"/>
    </source>
</evidence>
<keyword evidence="8" id="KW-0808">Transferase</keyword>
<dbReference type="InterPro" id="IPR001348">
    <property type="entry name" value="ATP_PRibTrfase_HisG"/>
</dbReference>
<dbReference type="KEGG" id="cvr:CHLNCDRAFT_33744"/>
<dbReference type="InterPro" id="IPR015867">
    <property type="entry name" value="N-reg_PII/ATP_PRibTrfase_C"/>
</dbReference>
<dbReference type="eggNOG" id="KOG2831">
    <property type="taxonomic scope" value="Eukaryota"/>
</dbReference>
<dbReference type="OrthoDB" id="564078at2759"/>
<feature type="region of interest" description="Disordered" evidence="14">
    <location>
        <begin position="1"/>
        <end position="50"/>
    </location>
</feature>
<keyword evidence="7" id="KW-0328">Glycosyltransferase</keyword>
<dbReference type="PANTHER" id="PTHR21403:SF10">
    <property type="entry name" value="ATP PHOSPHORIBOSYLTRANSFERASE"/>
    <property type="match status" value="1"/>
</dbReference>
<dbReference type="GO" id="GO:0000287">
    <property type="term" value="F:magnesium ion binding"/>
    <property type="evidence" value="ECO:0007669"/>
    <property type="project" value="InterPro"/>
</dbReference>
<comment type="subcellular location">
    <subcellularLocation>
        <location evidence="2">Cytoplasm</location>
    </subcellularLocation>
</comment>
<evidence type="ECO:0000256" key="14">
    <source>
        <dbReference type="SAM" id="MobiDB-lite"/>
    </source>
</evidence>
<dbReference type="OMA" id="NPARWVV"/>
<name>E1Z441_CHLVA</name>
<evidence type="ECO:0000256" key="9">
    <source>
        <dbReference type="ARBA" id="ARBA00022723"/>
    </source>
</evidence>
<dbReference type="Pfam" id="PF08029">
    <property type="entry name" value="HisG_C"/>
    <property type="match status" value="1"/>
</dbReference>
<keyword evidence="11" id="KW-0067">ATP-binding</keyword>
<evidence type="ECO:0000256" key="13">
    <source>
        <dbReference type="ARBA" id="ARBA00023102"/>
    </source>
</evidence>
<dbReference type="Pfam" id="PF01634">
    <property type="entry name" value="HisG"/>
    <property type="match status" value="1"/>
</dbReference>
<dbReference type="GO" id="GO:0005524">
    <property type="term" value="F:ATP binding"/>
    <property type="evidence" value="ECO:0007669"/>
    <property type="project" value="UniProtKB-KW"/>
</dbReference>
<dbReference type="NCBIfam" id="TIGR03455">
    <property type="entry name" value="HisG_C-term"/>
    <property type="match status" value="1"/>
</dbReference>
<dbReference type="InParanoid" id="E1Z441"/>
<dbReference type="UniPathway" id="UPA00031">
    <property type="reaction ID" value="UER00006"/>
</dbReference>
<keyword evidence="6" id="KW-0028">Amino-acid biosynthesis</keyword>
<dbReference type="NCBIfam" id="TIGR00070">
    <property type="entry name" value="hisG"/>
    <property type="match status" value="1"/>
</dbReference>
<evidence type="ECO:0000256" key="4">
    <source>
        <dbReference type="ARBA" id="ARBA00011946"/>
    </source>
</evidence>
<feature type="domain" description="ATP phosphoribosyltransferase catalytic" evidence="15">
    <location>
        <begin position="122"/>
        <end position="284"/>
    </location>
</feature>
<reference evidence="17 18" key="1">
    <citation type="journal article" date="2010" name="Plant Cell">
        <title>The Chlorella variabilis NC64A genome reveals adaptation to photosymbiosis, coevolution with viruses, and cryptic sex.</title>
        <authorList>
            <person name="Blanc G."/>
            <person name="Duncan G."/>
            <person name="Agarkova I."/>
            <person name="Borodovsky M."/>
            <person name="Gurnon J."/>
            <person name="Kuo A."/>
            <person name="Lindquist E."/>
            <person name="Lucas S."/>
            <person name="Pangilinan J."/>
            <person name="Polle J."/>
            <person name="Salamov A."/>
            <person name="Terry A."/>
            <person name="Yamada T."/>
            <person name="Dunigan D.D."/>
            <person name="Grigoriev I.V."/>
            <person name="Claverie J.M."/>
            <person name="Van Etten J.L."/>
        </authorList>
    </citation>
    <scope>NUCLEOTIDE SEQUENCE [LARGE SCALE GENOMIC DNA]</scope>
    <source>
        <strain evidence="17 18">NC64A</strain>
    </source>
</reference>
<dbReference type="GO" id="GO:0005737">
    <property type="term" value="C:cytoplasm"/>
    <property type="evidence" value="ECO:0007669"/>
    <property type="project" value="UniProtKB-SubCell"/>
</dbReference>
<dbReference type="GeneID" id="17358821"/>
<evidence type="ECO:0000256" key="3">
    <source>
        <dbReference type="ARBA" id="ARBA00004667"/>
    </source>
</evidence>
<dbReference type="InterPro" id="IPR013820">
    <property type="entry name" value="ATP_PRibTrfase_cat"/>
</dbReference>
<evidence type="ECO:0000256" key="11">
    <source>
        <dbReference type="ARBA" id="ARBA00022840"/>
    </source>
</evidence>
<keyword evidence="5" id="KW-0963">Cytoplasm</keyword>
<proteinExistence type="inferred from homology"/>
<keyword evidence="13" id="KW-0368">Histidine biosynthesis</keyword>
<evidence type="ECO:0000256" key="6">
    <source>
        <dbReference type="ARBA" id="ARBA00022605"/>
    </source>
</evidence>
<comment type="catalytic activity">
    <reaction evidence="1">
        <text>1-(5-phospho-beta-D-ribosyl)-ATP + diphosphate = 5-phospho-alpha-D-ribose 1-diphosphate + ATP</text>
        <dbReference type="Rhea" id="RHEA:18473"/>
        <dbReference type="ChEBI" id="CHEBI:30616"/>
        <dbReference type="ChEBI" id="CHEBI:33019"/>
        <dbReference type="ChEBI" id="CHEBI:58017"/>
        <dbReference type="ChEBI" id="CHEBI:73183"/>
        <dbReference type="EC" id="2.4.2.17"/>
    </reaction>
</comment>
<protein>
    <recommendedName>
        <fullName evidence="4">ATP phosphoribosyltransferase</fullName>
        <ecNumber evidence="4">2.4.2.17</ecNumber>
    </recommendedName>
</protein>
<keyword evidence="10" id="KW-0547">Nucleotide-binding</keyword>
<keyword evidence="12" id="KW-0460">Magnesium</keyword>
<gene>
    <name evidence="17" type="ORF">CHLNCDRAFT_33744</name>
</gene>
<dbReference type="Gene3D" id="3.30.70.120">
    <property type="match status" value="1"/>
</dbReference>
<evidence type="ECO:0000256" key="12">
    <source>
        <dbReference type="ARBA" id="ARBA00022842"/>
    </source>
</evidence>
<keyword evidence="9" id="KW-0479">Metal-binding</keyword>
<dbReference type="PANTHER" id="PTHR21403">
    <property type="entry name" value="ATP PHOSPHORIBOSYLTRANSFERASE ATP-PRTASE"/>
    <property type="match status" value="1"/>
</dbReference>
<dbReference type="RefSeq" id="XP_005851092.1">
    <property type="nucleotide sequence ID" value="XM_005851030.1"/>
</dbReference>
<dbReference type="STRING" id="554065.E1Z441"/>
<dbReference type="EC" id="2.4.2.17" evidence="4"/>
<dbReference type="SUPFAM" id="SSF53850">
    <property type="entry name" value="Periplasmic binding protein-like II"/>
    <property type="match status" value="1"/>
</dbReference>
<evidence type="ECO:0000256" key="10">
    <source>
        <dbReference type="ARBA" id="ARBA00022741"/>
    </source>
</evidence>
<feature type="compositionally biased region" description="Polar residues" evidence="14">
    <location>
        <begin position="1"/>
        <end position="17"/>
    </location>
</feature>
<evidence type="ECO:0000256" key="7">
    <source>
        <dbReference type="ARBA" id="ARBA00022676"/>
    </source>
</evidence>
<dbReference type="GO" id="GO:0000105">
    <property type="term" value="P:L-histidine biosynthetic process"/>
    <property type="evidence" value="ECO:0007669"/>
    <property type="project" value="UniProtKB-UniPathway"/>
</dbReference>
<dbReference type="CDD" id="cd13593">
    <property type="entry name" value="PBP2_HisGL3"/>
    <property type="match status" value="1"/>
</dbReference>
<dbReference type="InterPro" id="IPR013115">
    <property type="entry name" value="HisG_C"/>
</dbReference>